<dbReference type="RefSeq" id="XP_007330993.1">
    <property type="nucleotide sequence ID" value="XM_007330931.1"/>
</dbReference>
<dbReference type="Proteomes" id="UP000008493">
    <property type="component" value="Unassembled WGS sequence"/>
</dbReference>
<comment type="subcellular location">
    <subcellularLocation>
        <location evidence="1">Nucleus</location>
    </subcellularLocation>
</comment>
<feature type="compositionally biased region" description="Polar residues" evidence="4">
    <location>
        <begin position="39"/>
        <end position="61"/>
    </location>
</feature>
<dbReference type="Gene3D" id="1.20.5.170">
    <property type="match status" value="1"/>
</dbReference>
<accession>K5WSC4</accession>
<dbReference type="HOGENOM" id="CLU_023804_2_0_1"/>
<keyword evidence="3" id="KW-0539">Nucleus</keyword>
<dbReference type="GeneID" id="18825778"/>
<dbReference type="InParanoid" id="K5WSC4"/>
<dbReference type="PANTHER" id="PTHR13000:SF0">
    <property type="entry name" value="NUCLEOPORIN P54"/>
    <property type="match status" value="1"/>
</dbReference>
<dbReference type="GO" id="GO:0017056">
    <property type="term" value="F:structural constituent of nuclear pore"/>
    <property type="evidence" value="ECO:0007669"/>
    <property type="project" value="TreeGrafter"/>
</dbReference>
<reference evidence="7" key="1">
    <citation type="journal article" date="2012" name="Proc. Natl. Acad. Sci. U.S.A.">
        <title>Genome sequence of the button mushroom Agaricus bisporus reveals mechanisms governing adaptation to a humic-rich ecological niche.</title>
        <authorList>
            <person name="Morin E."/>
            <person name="Kohler A."/>
            <person name="Baker A.R."/>
            <person name="Foulongne-Oriol M."/>
            <person name="Lombard V."/>
            <person name="Nagy L.G."/>
            <person name="Ohm R.A."/>
            <person name="Patyshakuliyeva A."/>
            <person name="Brun A."/>
            <person name="Aerts A.L."/>
            <person name="Bailey A.M."/>
            <person name="Billette C."/>
            <person name="Coutinho P.M."/>
            <person name="Deakin G."/>
            <person name="Doddapaneni H."/>
            <person name="Floudas D."/>
            <person name="Grimwood J."/>
            <person name="Hilden K."/>
            <person name="Kuees U."/>
            <person name="LaButti K.M."/>
            <person name="Lapidus A."/>
            <person name="Lindquist E.A."/>
            <person name="Lucas S.M."/>
            <person name="Murat C."/>
            <person name="Riley R.W."/>
            <person name="Salamov A.A."/>
            <person name="Schmutz J."/>
            <person name="Subramanian V."/>
            <person name="Woesten H.A.B."/>
            <person name="Xu J."/>
            <person name="Eastwood D.C."/>
            <person name="Foster G.D."/>
            <person name="Sonnenberg A.S."/>
            <person name="Cullen D."/>
            <person name="de Vries R.P."/>
            <person name="Lundell T."/>
            <person name="Hibbett D.S."/>
            <person name="Henrissat B."/>
            <person name="Burton K.S."/>
            <person name="Kerrigan R.W."/>
            <person name="Challen M.P."/>
            <person name="Grigoriev I.V."/>
            <person name="Martin F."/>
        </authorList>
    </citation>
    <scope>NUCLEOTIDE SEQUENCE [LARGE SCALE GENOMIC DNA]</scope>
    <source>
        <strain evidence="7">JB137-S8 / ATCC MYA-4627 / FGSC 10392</strain>
    </source>
</reference>
<dbReference type="eggNOG" id="KOG3091">
    <property type="taxonomic scope" value="Eukaryota"/>
</dbReference>
<feature type="domain" description="Nucleoporin Nup54 alpha-helical" evidence="5">
    <location>
        <begin position="165"/>
        <end position="302"/>
    </location>
</feature>
<dbReference type="STRING" id="597362.K5WSC4"/>
<evidence type="ECO:0000259" key="5">
    <source>
        <dbReference type="Pfam" id="PF13874"/>
    </source>
</evidence>
<keyword evidence="2" id="KW-0813">Transport</keyword>
<dbReference type="FunCoup" id="K5WSC4">
    <property type="interactions" value="61"/>
</dbReference>
<dbReference type="GO" id="GO:0036228">
    <property type="term" value="P:protein localization to nuclear inner membrane"/>
    <property type="evidence" value="ECO:0007669"/>
    <property type="project" value="TreeGrafter"/>
</dbReference>
<protein>
    <recommendedName>
        <fullName evidence="5">Nucleoporin Nup54 alpha-helical domain-containing protein</fullName>
    </recommendedName>
</protein>
<feature type="compositionally biased region" description="Low complexity" evidence="4">
    <location>
        <begin position="29"/>
        <end position="38"/>
    </location>
</feature>
<dbReference type="OMA" id="NVMKRDT"/>
<gene>
    <name evidence="6" type="ORF">AGABI1DRAFT_121430</name>
</gene>
<dbReference type="GO" id="GO:0006607">
    <property type="term" value="P:NLS-bearing protein import into nucleus"/>
    <property type="evidence" value="ECO:0007669"/>
    <property type="project" value="TreeGrafter"/>
</dbReference>
<dbReference type="PANTHER" id="PTHR13000">
    <property type="entry name" value="NUCLEOPORIN P54"/>
    <property type="match status" value="1"/>
</dbReference>
<dbReference type="EMBL" id="JH971392">
    <property type="protein sequence ID" value="EKM78316.1"/>
    <property type="molecule type" value="Genomic_DNA"/>
</dbReference>
<dbReference type="AlphaFoldDB" id="K5WSC4"/>
<dbReference type="KEGG" id="abp:AGABI1DRAFT121430"/>
<dbReference type="Pfam" id="PF13874">
    <property type="entry name" value="Nup54"/>
    <property type="match status" value="1"/>
</dbReference>
<evidence type="ECO:0000256" key="4">
    <source>
        <dbReference type="SAM" id="MobiDB-lite"/>
    </source>
</evidence>
<evidence type="ECO:0000256" key="2">
    <source>
        <dbReference type="ARBA" id="ARBA00022448"/>
    </source>
</evidence>
<dbReference type="GO" id="GO:0006999">
    <property type="term" value="P:nuclear pore organization"/>
    <property type="evidence" value="ECO:0007669"/>
    <property type="project" value="TreeGrafter"/>
</dbReference>
<feature type="region of interest" description="Disordered" evidence="4">
    <location>
        <begin position="29"/>
        <end position="83"/>
    </location>
</feature>
<name>K5WSC4_AGABU</name>
<evidence type="ECO:0000313" key="6">
    <source>
        <dbReference type="EMBL" id="EKM78316.1"/>
    </source>
</evidence>
<evidence type="ECO:0000313" key="7">
    <source>
        <dbReference type="Proteomes" id="UP000008493"/>
    </source>
</evidence>
<dbReference type="InterPro" id="IPR024864">
    <property type="entry name" value="Nup54/Nup57/Nup44"/>
</dbReference>
<evidence type="ECO:0000256" key="3">
    <source>
        <dbReference type="ARBA" id="ARBA00023242"/>
    </source>
</evidence>
<keyword evidence="7" id="KW-1185">Reference proteome</keyword>
<sequence length="389" mass="42833">MCLVDLIRTTNNNRLCSGGINRVEYLNQNQNQQQQQQQPSLFGSTTTGQPSTGLFGGSSTNAGGGLFGNRSQQPGTGSLFGSTTGTGAALNASTLPSSSLLGSRTALTPAQQQADAQTQALQLQQRIEAIYHAWNPSSPQCRFQHYFYNLVSPERVGLYGRPTNALNDTLWEKARRENPDPTCHVPVLAIGFDDLRTRVEAQNKKSTEHQQYLNELKTRLESLATQHTLSNSSRLLKAVLAQTQLTQRLLKFVQHLHLLIPSVRSSSIRPEEEQLRSSLEELEEELRRGRMKGKLNELWAHLGAVNASKERARVGVGEWAVVDEDGLAHLTQILADQQAGLSHLTKILQKVLKDVSIIMGTSSNTAQSDYEVDNLLSSTTDILRASALR</sequence>
<proteinExistence type="predicted"/>
<dbReference type="OrthoDB" id="6162375at2759"/>
<dbReference type="InterPro" id="IPR025712">
    <property type="entry name" value="Nup54_alpha-helical_dom"/>
</dbReference>
<evidence type="ECO:0000256" key="1">
    <source>
        <dbReference type="ARBA" id="ARBA00004123"/>
    </source>
</evidence>
<dbReference type="GO" id="GO:0044613">
    <property type="term" value="C:nuclear pore central transport channel"/>
    <property type="evidence" value="ECO:0007669"/>
    <property type="project" value="TreeGrafter"/>
</dbReference>
<organism evidence="6 7">
    <name type="scientific">Agaricus bisporus var. burnettii (strain JB137-S8 / ATCC MYA-4627 / FGSC 10392)</name>
    <name type="common">White button mushroom</name>
    <dbReference type="NCBI Taxonomy" id="597362"/>
    <lineage>
        <taxon>Eukaryota</taxon>
        <taxon>Fungi</taxon>
        <taxon>Dikarya</taxon>
        <taxon>Basidiomycota</taxon>
        <taxon>Agaricomycotina</taxon>
        <taxon>Agaricomycetes</taxon>
        <taxon>Agaricomycetidae</taxon>
        <taxon>Agaricales</taxon>
        <taxon>Agaricineae</taxon>
        <taxon>Agaricaceae</taxon>
        <taxon>Agaricus</taxon>
    </lineage>
</organism>